<sequence length="134" mass="15300">MLEFSAFWVRFQADVHLREDLDDATKFAYLLSSLFCEALTTIEGMPNSVANYPHAVELLKTRFGRTDAIVREHPKTLWNVKSCTDTREGIQALVDEITRHLRCLTALGKNPLNIERGLDRRRSLAALLEEEISP</sequence>
<proteinExistence type="predicted"/>
<reference evidence="2 3" key="1">
    <citation type="submission" date="2015-01" db="EMBL/GenBank/DDBJ databases">
        <title>Evolution of Trichinella species and genotypes.</title>
        <authorList>
            <person name="Korhonen P.K."/>
            <person name="Edoardo P."/>
            <person name="Giuseppe L.R."/>
            <person name="Gasser R.B."/>
        </authorList>
    </citation>
    <scope>NUCLEOTIDE SEQUENCE [LARGE SCALE GENOMIC DNA]</scope>
    <source>
        <strain evidence="2">ISS1029</strain>
    </source>
</reference>
<dbReference type="InterPro" id="IPR005312">
    <property type="entry name" value="DUF1759"/>
</dbReference>
<gene>
    <name evidence="2" type="ORF">T11_10791</name>
    <name evidence="1" type="ORF">T11_4504</name>
</gene>
<dbReference type="Proteomes" id="UP000055024">
    <property type="component" value="Unassembled WGS sequence"/>
</dbReference>
<dbReference type="STRING" id="268475.A0A0V1GUR9"/>
<comment type="caution">
    <text evidence="2">The sequence shown here is derived from an EMBL/GenBank/DDBJ whole genome shotgun (WGS) entry which is preliminary data.</text>
</comment>
<accession>A0A0V1GUR9</accession>
<evidence type="ECO:0000313" key="1">
    <source>
        <dbReference type="EMBL" id="KRZ02014.1"/>
    </source>
</evidence>
<dbReference type="AlphaFoldDB" id="A0A0V1GUR9"/>
<dbReference type="OrthoDB" id="5846374at2759"/>
<dbReference type="EMBL" id="JYDP01000247">
    <property type="protein sequence ID" value="KRZ02028.1"/>
    <property type="molecule type" value="Genomic_DNA"/>
</dbReference>
<evidence type="ECO:0000313" key="2">
    <source>
        <dbReference type="EMBL" id="KRZ02028.1"/>
    </source>
</evidence>
<keyword evidence="3" id="KW-1185">Reference proteome</keyword>
<organism evidence="2 3">
    <name type="scientific">Trichinella zimbabwensis</name>
    <dbReference type="NCBI Taxonomy" id="268475"/>
    <lineage>
        <taxon>Eukaryota</taxon>
        <taxon>Metazoa</taxon>
        <taxon>Ecdysozoa</taxon>
        <taxon>Nematoda</taxon>
        <taxon>Enoplea</taxon>
        <taxon>Dorylaimia</taxon>
        <taxon>Trichinellida</taxon>
        <taxon>Trichinellidae</taxon>
        <taxon>Trichinella</taxon>
    </lineage>
</organism>
<dbReference type="EMBL" id="JYDP01000247">
    <property type="protein sequence ID" value="KRZ02014.1"/>
    <property type="molecule type" value="Genomic_DNA"/>
</dbReference>
<protein>
    <submittedName>
        <fullName evidence="2">Uncharacterized protein</fullName>
    </submittedName>
</protein>
<evidence type="ECO:0000313" key="3">
    <source>
        <dbReference type="Proteomes" id="UP000055024"/>
    </source>
</evidence>
<dbReference type="Pfam" id="PF03564">
    <property type="entry name" value="DUF1759"/>
    <property type="match status" value="1"/>
</dbReference>
<name>A0A0V1GUR9_9BILA</name>